<dbReference type="EMBL" id="RSED01000038">
    <property type="protein sequence ID" value="RRR99958.1"/>
    <property type="molecule type" value="Genomic_DNA"/>
</dbReference>
<keyword evidence="1" id="KW-0805">Transcription regulation</keyword>
<dbReference type="Gene3D" id="1.10.357.10">
    <property type="entry name" value="Tetracycline Repressor, domain 2"/>
    <property type="match status" value="1"/>
</dbReference>
<dbReference type="PANTHER" id="PTHR47506">
    <property type="entry name" value="TRANSCRIPTIONAL REGULATORY PROTEIN"/>
    <property type="match status" value="1"/>
</dbReference>
<evidence type="ECO:0000256" key="2">
    <source>
        <dbReference type="ARBA" id="ARBA00023125"/>
    </source>
</evidence>
<keyword evidence="3" id="KW-0804">Transcription</keyword>
<dbReference type="Proteomes" id="UP000269265">
    <property type="component" value="Unassembled WGS sequence"/>
</dbReference>
<dbReference type="InterPro" id="IPR036271">
    <property type="entry name" value="Tet_transcr_reg_TetR-rel_C_sf"/>
</dbReference>
<feature type="DNA-binding region" description="H-T-H motif" evidence="4">
    <location>
        <begin position="25"/>
        <end position="44"/>
    </location>
</feature>
<evidence type="ECO:0000259" key="5">
    <source>
        <dbReference type="PROSITE" id="PS50977"/>
    </source>
</evidence>
<dbReference type="SUPFAM" id="SSF48498">
    <property type="entry name" value="Tetracyclin repressor-like, C-terminal domain"/>
    <property type="match status" value="1"/>
</dbReference>
<keyword evidence="7" id="KW-1185">Reference proteome</keyword>
<name>A0A426UZB7_9BURK</name>
<dbReference type="SUPFAM" id="SSF46689">
    <property type="entry name" value="Homeodomain-like"/>
    <property type="match status" value="1"/>
</dbReference>
<evidence type="ECO:0000313" key="7">
    <source>
        <dbReference type="Proteomes" id="UP000269265"/>
    </source>
</evidence>
<dbReference type="Pfam" id="PF21993">
    <property type="entry name" value="TetR_C_13_2"/>
    <property type="match status" value="1"/>
</dbReference>
<feature type="domain" description="HTH tetR-type" evidence="5">
    <location>
        <begin position="2"/>
        <end position="62"/>
    </location>
</feature>
<dbReference type="InterPro" id="IPR054156">
    <property type="entry name" value="YxaF_TetR_C"/>
</dbReference>
<dbReference type="RefSeq" id="WP_125245605.1">
    <property type="nucleotide sequence ID" value="NZ_RSED01000038.1"/>
</dbReference>
<dbReference type="InterPro" id="IPR009057">
    <property type="entry name" value="Homeodomain-like_sf"/>
</dbReference>
<organism evidence="6 7">
    <name type="scientific">Aquabacterium soli</name>
    <dbReference type="NCBI Taxonomy" id="2493092"/>
    <lineage>
        <taxon>Bacteria</taxon>
        <taxon>Pseudomonadati</taxon>
        <taxon>Pseudomonadota</taxon>
        <taxon>Betaproteobacteria</taxon>
        <taxon>Burkholderiales</taxon>
        <taxon>Aquabacterium</taxon>
    </lineage>
</organism>
<dbReference type="OrthoDB" id="5293507at2"/>
<dbReference type="PANTHER" id="PTHR47506:SF1">
    <property type="entry name" value="HTH-TYPE TRANSCRIPTIONAL REGULATOR YJDC"/>
    <property type="match status" value="1"/>
</dbReference>
<gene>
    <name evidence="6" type="ORF">EIP75_23410</name>
</gene>
<evidence type="ECO:0000256" key="1">
    <source>
        <dbReference type="ARBA" id="ARBA00023015"/>
    </source>
</evidence>
<proteinExistence type="predicted"/>
<dbReference type="PROSITE" id="PS50977">
    <property type="entry name" value="HTH_TETR_2"/>
    <property type="match status" value="1"/>
</dbReference>
<dbReference type="InterPro" id="IPR001647">
    <property type="entry name" value="HTH_TetR"/>
</dbReference>
<keyword evidence="2 4" id="KW-0238">DNA-binding</keyword>
<dbReference type="AlphaFoldDB" id="A0A426UZB7"/>
<dbReference type="Pfam" id="PF00440">
    <property type="entry name" value="TetR_N"/>
    <property type="match status" value="1"/>
</dbReference>
<comment type="caution">
    <text evidence="6">The sequence shown here is derived from an EMBL/GenBank/DDBJ whole genome shotgun (WGS) entry which is preliminary data.</text>
</comment>
<protein>
    <submittedName>
        <fullName evidence="6">TetR/AcrR family transcriptional regulator</fullName>
    </submittedName>
</protein>
<sequence length="188" mass="20652">MANKRTELQTLAQAIVQRSGLRELSFRQLAEQTGVKSSSVHYYFPEKHDLTAVLITSYSEAFAQRLTAIANKPTALKRKLSAFIDLFEEAAQDDKLCLCGMLAAELSSLDEHCRSLLSGFFKQAEAWLAQILKQHKGELLNPLPPSRLAAVMMSGLEGALLLDRVNSAGDHLHAQRQLINSFAAGTAV</sequence>
<evidence type="ECO:0000256" key="3">
    <source>
        <dbReference type="ARBA" id="ARBA00023163"/>
    </source>
</evidence>
<reference evidence="6 7" key="1">
    <citation type="submission" date="2018-12" db="EMBL/GenBank/DDBJ databases">
        <title>The whole draft genome of Aquabacterium sp. SJQ9.</title>
        <authorList>
            <person name="Sun L."/>
            <person name="Gao X."/>
            <person name="Chen W."/>
            <person name="Huang K."/>
        </authorList>
    </citation>
    <scope>NUCLEOTIDE SEQUENCE [LARGE SCALE GENOMIC DNA]</scope>
    <source>
        <strain evidence="6 7">SJQ9</strain>
    </source>
</reference>
<evidence type="ECO:0000313" key="6">
    <source>
        <dbReference type="EMBL" id="RRR99958.1"/>
    </source>
</evidence>
<evidence type="ECO:0000256" key="4">
    <source>
        <dbReference type="PROSITE-ProRule" id="PRU00335"/>
    </source>
</evidence>
<dbReference type="GO" id="GO:0003677">
    <property type="term" value="F:DNA binding"/>
    <property type="evidence" value="ECO:0007669"/>
    <property type="project" value="UniProtKB-UniRule"/>
</dbReference>
<accession>A0A426UZB7</accession>